<sequence>MDAERKKKYVVYDLEHNLVKIGTREECAEYMRMSLTTFAEHVRKLRNGGIKNGKRYNAYALEYDTNRYFRVTKDVLAYKKINDNWRRLVKIPKGKIYIYDPFHNRRGKIIKLATKVVQVSEETRRYYNEIQMTHEEFEKYFEEIKKKQFR</sequence>
<organism evidence="1 2">
    <name type="scientific">Clostridium cadaveris</name>
    <dbReference type="NCBI Taxonomy" id="1529"/>
    <lineage>
        <taxon>Bacteria</taxon>
        <taxon>Bacillati</taxon>
        <taxon>Bacillota</taxon>
        <taxon>Clostridia</taxon>
        <taxon>Eubacteriales</taxon>
        <taxon>Clostridiaceae</taxon>
        <taxon>Clostridium</taxon>
    </lineage>
</organism>
<name>A0A316MRY0_9CLOT</name>
<proteinExistence type="predicted"/>
<protein>
    <submittedName>
        <fullName evidence="1">Uncharacterized protein</fullName>
    </submittedName>
</protein>
<dbReference type="Proteomes" id="UP000246114">
    <property type="component" value="Unassembled WGS sequence"/>
</dbReference>
<reference evidence="1 2" key="1">
    <citation type="submission" date="2018-03" db="EMBL/GenBank/DDBJ databases">
        <title>The uncultured portion of the human microbiome is neutrally assembled.</title>
        <authorList>
            <person name="Jeraldo P."/>
            <person name="Boardman L."/>
            <person name="White B.A."/>
            <person name="Nelson H."/>
            <person name="Goldenfeld N."/>
            <person name="Chia N."/>
        </authorList>
    </citation>
    <scope>NUCLEOTIDE SEQUENCE [LARGE SCALE GENOMIC DNA]</scope>
    <source>
        <strain evidence="1">CIM:MAG 903</strain>
    </source>
</reference>
<evidence type="ECO:0000313" key="2">
    <source>
        <dbReference type="Proteomes" id="UP000246114"/>
    </source>
</evidence>
<comment type="caution">
    <text evidence="1">The sequence shown here is derived from an EMBL/GenBank/DDBJ whole genome shotgun (WGS) entry which is preliminary data.</text>
</comment>
<dbReference type="AlphaFoldDB" id="A0A316MRY0"/>
<dbReference type="EMBL" id="QAMZ01000012">
    <property type="protein sequence ID" value="PWL55150.1"/>
    <property type="molecule type" value="Genomic_DNA"/>
</dbReference>
<evidence type="ECO:0000313" key="1">
    <source>
        <dbReference type="EMBL" id="PWL55150.1"/>
    </source>
</evidence>
<accession>A0A316MRY0</accession>
<gene>
    <name evidence="1" type="ORF">DBY38_02445</name>
</gene>